<dbReference type="Gramene" id="OGLUM05G18940.1">
    <property type="protein sequence ID" value="OGLUM05G18940.1"/>
    <property type="gene ID" value="OGLUM05G18940"/>
</dbReference>
<dbReference type="EnsemblPlants" id="OGLUM05G18940.1">
    <property type="protein sequence ID" value="OGLUM05G18940.1"/>
    <property type="gene ID" value="OGLUM05G18940"/>
</dbReference>
<reference evidence="2" key="2">
    <citation type="submission" date="2018-05" db="EMBL/GenBank/DDBJ databases">
        <title>OgluRS3 (Oryza glumaepatula Reference Sequence Version 3).</title>
        <authorList>
            <person name="Zhang J."/>
            <person name="Kudrna D."/>
            <person name="Lee S."/>
            <person name="Talag J."/>
            <person name="Welchert J."/>
            <person name="Wing R.A."/>
        </authorList>
    </citation>
    <scope>NUCLEOTIDE SEQUENCE [LARGE SCALE GENOMIC DNA]</scope>
</reference>
<sequence>MVLLDETREIRWVAGDGGAPRTGTRVAPADGCERRTASIGSINHELVGGLKQLAMRLEVEEEVDQVGDEHDDAAGTRQVESGVAGDDGVLAGGDGVPEHERQRAAEDAEHEESGGAGGWTRRRRWRMDGAQVAADGRTTRRTEWHRMKKIRVPMVYSKNNAN</sequence>
<organism evidence="2">
    <name type="scientific">Oryza glumipatula</name>
    <dbReference type="NCBI Taxonomy" id="40148"/>
    <lineage>
        <taxon>Eukaryota</taxon>
        <taxon>Viridiplantae</taxon>
        <taxon>Streptophyta</taxon>
        <taxon>Embryophyta</taxon>
        <taxon>Tracheophyta</taxon>
        <taxon>Spermatophyta</taxon>
        <taxon>Magnoliopsida</taxon>
        <taxon>Liliopsida</taxon>
        <taxon>Poales</taxon>
        <taxon>Poaceae</taxon>
        <taxon>BOP clade</taxon>
        <taxon>Oryzoideae</taxon>
        <taxon>Oryzeae</taxon>
        <taxon>Oryzinae</taxon>
        <taxon>Oryza</taxon>
    </lineage>
</organism>
<dbReference type="AlphaFoldDB" id="A0A0D9ZZR0"/>
<evidence type="ECO:0000313" key="3">
    <source>
        <dbReference type="Proteomes" id="UP000026961"/>
    </source>
</evidence>
<feature type="compositionally biased region" description="Basic and acidic residues" evidence="1">
    <location>
        <begin position="96"/>
        <end position="113"/>
    </location>
</feature>
<accession>A0A0D9ZZR0</accession>
<evidence type="ECO:0000313" key="2">
    <source>
        <dbReference type="EnsemblPlants" id="OGLUM05G18940.1"/>
    </source>
</evidence>
<feature type="compositionally biased region" description="Acidic residues" evidence="1">
    <location>
        <begin position="62"/>
        <end position="71"/>
    </location>
</feature>
<feature type="region of interest" description="Disordered" evidence="1">
    <location>
        <begin position="62"/>
        <end position="140"/>
    </location>
</feature>
<protein>
    <recommendedName>
        <fullName evidence="4">DUF834 domain-containing protein</fullName>
    </recommendedName>
</protein>
<dbReference type="HOGENOM" id="CLU_1638022_0_0_1"/>
<name>A0A0D9ZZR0_9ORYZ</name>
<evidence type="ECO:0008006" key="4">
    <source>
        <dbReference type="Google" id="ProtNLM"/>
    </source>
</evidence>
<dbReference type="Proteomes" id="UP000026961">
    <property type="component" value="Chromosome 5"/>
</dbReference>
<keyword evidence="3" id="KW-1185">Reference proteome</keyword>
<proteinExistence type="predicted"/>
<evidence type="ECO:0000256" key="1">
    <source>
        <dbReference type="SAM" id="MobiDB-lite"/>
    </source>
</evidence>
<reference evidence="2" key="1">
    <citation type="submission" date="2015-04" db="UniProtKB">
        <authorList>
            <consortium name="EnsemblPlants"/>
        </authorList>
    </citation>
    <scope>IDENTIFICATION</scope>
</reference>